<organism evidence="2 3">
    <name type="scientific">Crenothrix polyspora</name>
    <dbReference type="NCBI Taxonomy" id="360316"/>
    <lineage>
        <taxon>Bacteria</taxon>
        <taxon>Pseudomonadati</taxon>
        <taxon>Pseudomonadota</taxon>
        <taxon>Gammaproteobacteria</taxon>
        <taxon>Methylococcales</taxon>
        <taxon>Crenotrichaceae</taxon>
        <taxon>Crenothrix</taxon>
    </lineage>
</organism>
<evidence type="ECO:0000313" key="3">
    <source>
        <dbReference type="Proteomes" id="UP000195667"/>
    </source>
</evidence>
<evidence type="ECO:0000313" key="2">
    <source>
        <dbReference type="EMBL" id="SJM90319.1"/>
    </source>
</evidence>
<dbReference type="AlphaFoldDB" id="A0A1R4H391"/>
<keyword evidence="1" id="KW-0812">Transmembrane</keyword>
<reference evidence="3" key="1">
    <citation type="submission" date="2017-02" db="EMBL/GenBank/DDBJ databases">
        <authorList>
            <person name="Daims H."/>
        </authorList>
    </citation>
    <scope>NUCLEOTIDE SEQUENCE [LARGE SCALE GENOMIC DNA]</scope>
</reference>
<keyword evidence="1" id="KW-1133">Transmembrane helix</keyword>
<keyword evidence="3" id="KW-1185">Reference proteome</keyword>
<protein>
    <submittedName>
        <fullName evidence="2">Uncharacterized protein</fullName>
    </submittedName>
</protein>
<accession>A0A1R4H391</accession>
<sequence>MFKKNMILKKFKLLVIFNFFFKIIFLDVINYHLIDTLFF</sequence>
<keyword evidence="1" id="KW-0472">Membrane</keyword>
<dbReference type="Proteomes" id="UP000195667">
    <property type="component" value="Unassembled WGS sequence"/>
</dbReference>
<evidence type="ECO:0000256" key="1">
    <source>
        <dbReference type="SAM" id="Phobius"/>
    </source>
</evidence>
<name>A0A1R4H391_9GAMM</name>
<dbReference type="EMBL" id="FUKI01000046">
    <property type="protein sequence ID" value="SJM90319.1"/>
    <property type="molecule type" value="Genomic_DNA"/>
</dbReference>
<feature type="transmembrane region" description="Helical" evidence="1">
    <location>
        <begin position="12"/>
        <end position="34"/>
    </location>
</feature>
<proteinExistence type="predicted"/>
<gene>
    <name evidence="2" type="ORF">CRENPOLYSF1_140051</name>
</gene>